<keyword evidence="2" id="KW-1185">Reference proteome</keyword>
<protein>
    <submittedName>
        <fullName evidence="1">Uncharacterized protein</fullName>
    </submittedName>
</protein>
<evidence type="ECO:0000313" key="1">
    <source>
        <dbReference type="EMBL" id="PWK55270.1"/>
    </source>
</evidence>
<accession>A0A316G657</accession>
<sequence length="101" mass="11777">MNFYRISRTGVFYKTEEIDFIDLPCVLRSDHEDSNWRVEAHDDAGVRIALELRCAEPDARFIVEEVLSYILERPGERDYSGFFPPSRHDTRGALYEGFLTS</sequence>
<reference evidence="1 2" key="1">
    <citation type="submission" date="2018-05" db="EMBL/GenBank/DDBJ databases">
        <title>Genomic Encyclopedia of Type Strains, Phase IV (KMG-IV): sequencing the most valuable type-strain genomes for metagenomic binning, comparative biology and taxonomic classification.</title>
        <authorList>
            <person name="Goeker M."/>
        </authorList>
    </citation>
    <scope>NUCLEOTIDE SEQUENCE [LARGE SCALE GENOMIC DNA]</scope>
    <source>
        <strain evidence="1 2">DSM 103371</strain>
    </source>
</reference>
<evidence type="ECO:0000313" key="2">
    <source>
        <dbReference type="Proteomes" id="UP000245390"/>
    </source>
</evidence>
<organism evidence="1 2">
    <name type="scientific">Silicimonas algicola</name>
    <dbReference type="NCBI Taxonomy" id="1826607"/>
    <lineage>
        <taxon>Bacteria</taxon>
        <taxon>Pseudomonadati</taxon>
        <taxon>Pseudomonadota</taxon>
        <taxon>Alphaproteobacteria</taxon>
        <taxon>Rhodobacterales</taxon>
        <taxon>Paracoccaceae</taxon>
    </lineage>
</organism>
<dbReference type="Proteomes" id="UP000245390">
    <property type="component" value="Unassembled WGS sequence"/>
</dbReference>
<dbReference type="EMBL" id="QGGV01000008">
    <property type="protein sequence ID" value="PWK55270.1"/>
    <property type="molecule type" value="Genomic_DNA"/>
</dbReference>
<gene>
    <name evidence="1" type="ORF">C8D95_108149</name>
</gene>
<dbReference type="AlphaFoldDB" id="A0A316G657"/>
<name>A0A316G657_9RHOB</name>
<proteinExistence type="predicted"/>
<comment type="caution">
    <text evidence="1">The sequence shown here is derived from an EMBL/GenBank/DDBJ whole genome shotgun (WGS) entry which is preliminary data.</text>
</comment>